<reference evidence="2 3" key="1">
    <citation type="submission" date="2018-08" db="EMBL/GenBank/DDBJ databases">
        <authorList>
            <person name="Muller C M."/>
        </authorList>
    </citation>
    <scope>NUCLEOTIDE SEQUENCE [LARGE SCALE GENOMIC DNA]</scope>
</reference>
<dbReference type="PANTHER" id="PTHR38248:SF2">
    <property type="entry name" value="FUNK1 11"/>
    <property type="match status" value="1"/>
</dbReference>
<dbReference type="EMBL" id="LR026988">
    <property type="protein sequence ID" value="VDB83553.1"/>
    <property type="molecule type" value="Genomic_DNA"/>
</dbReference>
<dbReference type="SUPFAM" id="SSF56112">
    <property type="entry name" value="Protein kinase-like (PK-like)"/>
    <property type="match status" value="1"/>
</dbReference>
<proteinExistence type="predicted"/>
<dbReference type="Proteomes" id="UP000324639">
    <property type="component" value="Chromosome Bgt_-05"/>
</dbReference>
<name>A0A9X9MEB3_BLUGR</name>
<dbReference type="PANTHER" id="PTHR38248">
    <property type="entry name" value="FUNK1 6"/>
    <property type="match status" value="1"/>
</dbReference>
<gene>
    <name evidence="2" type="ORF">BGT96224V316_LOCUS2749</name>
</gene>
<dbReference type="Gene3D" id="1.10.510.10">
    <property type="entry name" value="Transferase(Phosphotransferase) domain 1"/>
    <property type="match status" value="1"/>
</dbReference>
<dbReference type="AlphaFoldDB" id="A0A9X9MEB3"/>
<dbReference type="InterPro" id="IPR040976">
    <property type="entry name" value="Pkinase_fungal"/>
</dbReference>
<keyword evidence="3" id="KW-1185">Reference proteome</keyword>
<organism evidence="2 3">
    <name type="scientific">Blumeria graminis f. sp. tritici</name>
    <dbReference type="NCBI Taxonomy" id="62690"/>
    <lineage>
        <taxon>Eukaryota</taxon>
        <taxon>Fungi</taxon>
        <taxon>Dikarya</taxon>
        <taxon>Ascomycota</taxon>
        <taxon>Pezizomycotina</taxon>
        <taxon>Leotiomycetes</taxon>
        <taxon>Erysiphales</taxon>
        <taxon>Erysiphaceae</taxon>
        <taxon>Blumeria</taxon>
    </lineage>
</organism>
<sequence>MTPCGRKTNSSGSILAFVVGIRDAIRAHQALVNKNIQHGDISDGNIILIDPTPDKDCHGLLIDFDCSVRLKQNIAEDDELFLRGILKFMALERLYSDGETKSTIRRTYCHDLESFFYVFIVGSIEHEFVIDSKSYNLDFWCLDVVESCYSNKRIHIYEFPTLLNMFTPSFKELEQLAKNLQTILFEKDGSYIATPNDRGLLYRRMIEAFDDTIEDIRG</sequence>
<dbReference type="Pfam" id="PF17667">
    <property type="entry name" value="Pkinase_fungal"/>
    <property type="match status" value="1"/>
</dbReference>
<accession>A0A9X9MEB3</accession>
<evidence type="ECO:0000313" key="2">
    <source>
        <dbReference type="EMBL" id="VDB83553.1"/>
    </source>
</evidence>
<feature type="domain" description="Fungal-type protein kinase" evidence="1">
    <location>
        <begin position="1"/>
        <end position="120"/>
    </location>
</feature>
<evidence type="ECO:0000313" key="3">
    <source>
        <dbReference type="Proteomes" id="UP000324639"/>
    </source>
</evidence>
<dbReference type="InterPro" id="IPR011009">
    <property type="entry name" value="Kinase-like_dom_sf"/>
</dbReference>
<evidence type="ECO:0000259" key="1">
    <source>
        <dbReference type="Pfam" id="PF17667"/>
    </source>
</evidence>
<protein>
    <submittedName>
        <fullName evidence="2">Bgt-20313</fullName>
    </submittedName>
</protein>